<dbReference type="EMBL" id="CAJNOR010000686">
    <property type="protein sequence ID" value="CAF0981561.1"/>
    <property type="molecule type" value="Genomic_DNA"/>
</dbReference>
<dbReference type="Proteomes" id="UP000663828">
    <property type="component" value="Unassembled WGS sequence"/>
</dbReference>
<accession>A0A814FL30</accession>
<protein>
    <submittedName>
        <fullName evidence="1">Uncharacterized protein</fullName>
    </submittedName>
</protein>
<sequence length="69" mass="7546">MICTARKVLGKSYRMVSDTAASTAGGYPILYPIVAANLLGWSARNVVRDGIRISYPTLLMLLLPLMEMT</sequence>
<reference evidence="1" key="1">
    <citation type="submission" date="2021-02" db="EMBL/GenBank/DDBJ databases">
        <authorList>
            <person name="Nowell W R."/>
        </authorList>
    </citation>
    <scope>NUCLEOTIDE SEQUENCE</scope>
</reference>
<comment type="caution">
    <text evidence="1">The sequence shown here is derived from an EMBL/GenBank/DDBJ whole genome shotgun (WGS) entry which is preliminary data.</text>
</comment>
<name>A0A814FL30_ADIRI</name>
<keyword evidence="2" id="KW-1185">Reference proteome</keyword>
<evidence type="ECO:0000313" key="1">
    <source>
        <dbReference type="EMBL" id="CAF0981561.1"/>
    </source>
</evidence>
<gene>
    <name evidence="1" type="ORF">XAT740_LOCUS12209</name>
</gene>
<organism evidence="1 2">
    <name type="scientific">Adineta ricciae</name>
    <name type="common">Rotifer</name>
    <dbReference type="NCBI Taxonomy" id="249248"/>
    <lineage>
        <taxon>Eukaryota</taxon>
        <taxon>Metazoa</taxon>
        <taxon>Spiralia</taxon>
        <taxon>Gnathifera</taxon>
        <taxon>Rotifera</taxon>
        <taxon>Eurotatoria</taxon>
        <taxon>Bdelloidea</taxon>
        <taxon>Adinetida</taxon>
        <taxon>Adinetidae</taxon>
        <taxon>Adineta</taxon>
    </lineage>
</organism>
<dbReference type="AlphaFoldDB" id="A0A814FL30"/>
<evidence type="ECO:0000313" key="2">
    <source>
        <dbReference type="Proteomes" id="UP000663828"/>
    </source>
</evidence>
<proteinExistence type="predicted"/>